<dbReference type="HAMAP" id="MF_00076">
    <property type="entry name" value="HisB"/>
    <property type="match status" value="1"/>
</dbReference>
<keyword evidence="4 6" id="KW-0368">Histidine biosynthesis</keyword>
<dbReference type="GO" id="GO:0005737">
    <property type="term" value="C:cytoplasm"/>
    <property type="evidence" value="ECO:0007669"/>
    <property type="project" value="UniProtKB-SubCell"/>
</dbReference>
<dbReference type="FunFam" id="3.30.230.40:FF:000001">
    <property type="entry name" value="Imidazoleglycerol-phosphate dehydratase HisB"/>
    <property type="match status" value="1"/>
</dbReference>
<comment type="caution">
    <text evidence="8">The sequence shown here is derived from an EMBL/GenBank/DDBJ whole genome shotgun (WGS) entry which is preliminary data.</text>
</comment>
<keyword evidence="6" id="KW-0963">Cytoplasm</keyword>
<evidence type="ECO:0000256" key="3">
    <source>
        <dbReference type="ARBA" id="ARBA00022605"/>
    </source>
</evidence>
<evidence type="ECO:0000313" key="9">
    <source>
        <dbReference type="Proteomes" id="UP000823990"/>
    </source>
</evidence>
<dbReference type="InterPro" id="IPR000807">
    <property type="entry name" value="ImidazoleglycerolP_deHydtase"/>
</dbReference>
<dbReference type="GO" id="GO:0000105">
    <property type="term" value="P:L-histidine biosynthetic process"/>
    <property type="evidence" value="ECO:0007669"/>
    <property type="project" value="UniProtKB-UniRule"/>
</dbReference>
<evidence type="ECO:0000313" key="8">
    <source>
        <dbReference type="EMBL" id="HIW03051.1"/>
    </source>
</evidence>
<evidence type="ECO:0000256" key="6">
    <source>
        <dbReference type="HAMAP-Rule" id="MF_00076"/>
    </source>
</evidence>
<evidence type="ECO:0000256" key="1">
    <source>
        <dbReference type="ARBA" id="ARBA00005047"/>
    </source>
</evidence>
<dbReference type="PANTHER" id="PTHR23133:SF2">
    <property type="entry name" value="IMIDAZOLEGLYCEROL-PHOSPHATE DEHYDRATASE"/>
    <property type="match status" value="1"/>
</dbReference>
<organism evidence="8 9">
    <name type="scientific">Candidatus Protoclostridium stercorigallinarum</name>
    <dbReference type="NCBI Taxonomy" id="2838741"/>
    <lineage>
        <taxon>Bacteria</taxon>
        <taxon>Bacillati</taxon>
        <taxon>Bacillota</taxon>
        <taxon>Clostridia</taxon>
        <taxon>Candidatus Protoclostridium</taxon>
    </lineage>
</organism>
<comment type="catalytic activity">
    <reaction evidence="6 7">
        <text>D-erythro-1-(imidazol-4-yl)glycerol 3-phosphate = 3-(imidazol-4-yl)-2-oxopropyl phosphate + H2O</text>
        <dbReference type="Rhea" id="RHEA:11040"/>
        <dbReference type="ChEBI" id="CHEBI:15377"/>
        <dbReference type="ChEBI" id="CHEBI:57766"/>
        <dbReference type="ChEBI" id="CHEBI:58278"/>
        <dbReference type="EC" id="4.2.1.19"/>
    </reaction>
</comment>
<comment type="subcellular location">
    <subcellularLocation>
        <location evidence="6 7">Cytoplasm</location>
    </subcellularLocation>
</comment>
<dbReference type="PROSITE" id="PS00954">
    <property type="entry name" value="IGP_DEHYDRATASE_1"/>
    <property type="match status" value="1"/>
</dbReference>
<proteinExistence type="inferred from homology"/>
<reference evidence="8" key="2">
    <citation type="submission" date="2021-04" db="EMBL/GenBank/DDBJ databases">
        <authorList>
            <person name="Gilroy R."/>
        </authorList>
    </citation>
    <scope>NUCLEOTIDE SEQUENCE</scope>
    <source>
        <strain evidence="8">12435</strain>
    </source>
</reference>
<keyword evidence="3 6" id="KW-0028">Amino-acid biosynthesis</keyword>
<dbReference type="InterPro" id="IPR038494">
    <property type="entry name" value="IGPD_sf"/>
</dbReference>
<dbReference type="Proteomes" id="UP000823990">
    <property type="component" value="Unassembled WGS sequence"/>
</dbReference>
<comment type="similarity">
    <text evidence="6 7">Belongs to the imidazoleglycerol-phosphate dehydratase family.</text>
</comment>
<evidence type="ECO:0000256" key="4">
    <source>
        <dbReference type="ARBA" id="ARBA00023102"/>
    </source>
</evidence>
<reference evidence="8" key="1">
    <citation type="journal article" date="2021" name="PeerJ">
        <title>Extensive microbial diversity within the chicken gut microbiome revealed by metagenomics and culture.</title>
        <authorList>
            <person name="Gilroy R."/>
            <person name="Ravi A."/>
            <person name="Getino M."/>
            <person name="Pursley I."/>
            <person name="Horton D.L."/>
            <person name="Alikhan N.F."/>
            <person name="Baker D."/>
            <person name="Gharbi K."/>
            <person name="Hall N."/>
            <person name="Watson M."/>
            <person name="Adriaenssens E.M."/>
            <person name="Foster-Nyarko E."/>
            <person name="Jarju S."/>
            <person name="Secka A."/>
            <person name="Antonio M."/>
            <person name="Oren A."/>
            <person name="Chaudhuri R.R."/>
            <person name="La Ragione R."/>
            <person name="Hildebrand F."/>
            <person name="Pallen M.J."/>
        </authorList>
    </citation>
    <scope>NUCLEOTIDE SEQUENCE</scope>
    <source>
        <strain evidence="8">12435</strain>
    </source>
</reference>
<dbReference type="Pfam" id="PF00475">
    <property type="entry name" value="IGPD"/>
    <property type="match status" value="1"/>
</dbReference>
<dbReference type="PANTHER" id="PTHR23133">
    <property type="entry name" value="IMIDAZOLEGLYCEROL-PHOSPHATE DEHYDRATASE HIS7"/>
    <property type="match status" value="1"/>
</dbReference>
<dbReference type="AlphaFoldDB" id="A0A9D1TSY9"/>
<protein>
    <recommendedName>
        <fullName evidence="2 6">Imidazoleglycerol-phosphate dehydratase</fullName>
        <shortName evidence="6">IGPD</shortName>
        <ecNumber evidence="6 7">4.2.1.19</ecNumber>
    </recommendedName>
</protein>
<evidence type="ECO:0000256" key="7">
    <source>
        <dbReference type="RuleBase" id="RU000599"/>
    </source>
</evidence>
<dbReference type="CDD" id="cd07914">
    <property type="entry name" value="IGPD"/>
    <property type="match status" value="1"/>
</dbReference>
<gene>
    <name evidence="6 8" type="primary">hisB</name>
    <name evidence="8" type="ORF">H9892_06900</name>
</gene>
<keyword evidence="5 6" id="KW-0456">Lyase</keyword>
<dbReference type="GO" id="GO:0004424">
    <property type="term" value="F:imidazoleglycerol-phosphate dehydratase activity"/>
    <property type="evidence" value="ECO:0007669"/>
    <property type="project" value="UniProtKB-UniRule"/>
</dbReference>
<evidence type="ECO:0000256" key="2">
    <source>
        <dbReference type="ARBA" id="ARBA00016664"/>
    </source>
</evidence>
<evidence type="ECO:0000256" key="5">
    <source>
        <dbReference type="ARBA" id="ARBA00023239"/>
    </source>
</evidence>
<dbReference type="PROSITE" id="PS00955">
    <property type="entry name" value="IGP_DEHYDRATASE_2"/>
    <property type="match status" value="1"/>
</dbReference>
<dbReference type="EMBL" id="DXHS01000119">
    <property type="protein sequence ID" value="HIW03051.1"/>
    <property type="molecule type" value="Genomic_DNA"/>
</dbReference>
<dbReference type="NCBIfam" id="NF002114">
    <property type="entry name" value="PRK00951.2-4"/>
    <property type="match status" value="1"/>
</dbReference>
<dbReference type="InterPro" id="IPR020565">
    <property type="entry name" value="ImidazoleglycerP_deHydtase_CS"/>
</dbReference>
<dbReference type="FunFam" id="3.30.230.40:FF:000003">
    <property type="entry name" value="Imidazoleglycerol-phosphate dehydratase HisB"/>
    <property type="match status" value="1"/>
</dbReference>
<sequence>MRKATVSRKTKETDITLTLCLDGSGKADIDTGIGFFDHMLTALAVHGGMDLAVKCRGDLNVDGHHTVEDIGIVFGKALSEALGDKKGIRRFGCAYVPMDESLARSVIDLSGRAYLNFDATGLSGMIGGYDSSLTEEFFTAVCSNAFMNAHIDVIRGRNAHHICEAVFKSFARALKEAKKVTGDDIPSTKGSL</sequence>
<dbReference type="InterPro" id="IPR020568">
    <property type="entry name" value="Ribosomal_Su5_D2-typ_SF"/>
</dbReference>
<dbReference type="EC" id="4.2.1.19" evidence="6 7"/>
<dbReference type="Gene3D" id="3.30.230.40">
    <property type="entry name" value="Imidazole glycerol phosphate dehydratase, domain 1"/>
    <property type="match status" value="2"/>
</dbReference>
<accession>A0A9D1TSY9</accession>
<dbReference type="SUPFAM" id="SSF54211">
    <property type="entry name" value="Ribosomal protein S5 domain 2-like"/>
    <property type="match status" value="2"/>
</dbReference>
<name>A0A9D1TSY9_9FIRM</name>
<dbReference type="NCBIfam" id="NF002111">
    <property type="entry name" value="PRK00951.2-1"/>
    <property type="match status" value="1"/>
</dbReference>
<comment type="pathway">
    <text evidence="1 6 7">Amino-acid biosynthesis; L-histidine biosynthesis; L-histidine from 5-phospho-alpha-D-ribose 1-diphosphate: step 6/9.</text>
</comment>